<evidence type="ECO:0000256" key="1">
    <source>
        <dbReference type="ARBA" id="ARBA00022679"/>
    </source>
</evidence>
<dbReference type="PANTHER" id="PTHR42909:SF1">
    <property type="entry name" value="CARBOHYDRATE KINASE PFKB DOMAIN-CONTAINING PROTEIN"/>
    <property type="match status" value="1"/>
</dbReference>
<evidence type="ECO:0000313" key="6">
    <source>
        <dbReference type="Proteomes" id="UP000835052"/>
    </source>
</evidence>
<protein>
    <recommendedName>
        <fullName evidence="4">Carbohydrate kinase PfkB domain-containing protein</fullName>
    </recommendedName>
</protein>
<dbReference type="Pfam" id="PF00294">
    <property type="entry name" value="PfkB"/>
    <property type="match status" value="1"/>
</dbReference>
<dbReference type="PROSITE" id="PS00584">
    <property type="entry name" value="PFKB_KINASES_2"/>
    <property type="match status" value="1"/>
</dbReference>
<dbReference type="SUPFAM" id="SSF53613">
    <property type="entry name" value="Ribokinase-like"/>
    <property type="match status" value="1"/>
</dbReference>
<dbReference type="GO" id="GO:0006796">
    <property type="term" value="P:phosphate-containing compound metabolic process"/>
    <property type="evidence" value="ECO:0007669"/>
    <property type="project" value="UniProtKB-ARBA"/>
</dbReference>
<dbReference type="PROSITE" id="PS00583">
    <property type="entry name" value="PFKB_KINASES_1"/>
    <property type="match status" value="1"/>
</dbReference>
<dbReference type="GO" id="GO:0005737">
    <property type="term" value="C:cytoplasm"/>
    <property type="evidence" value="ECO:0007669"/>
    <property type="project" value="TreeGrafter"/>
</dbReference>
<keyword evidence="1" id="KW-0808">Transferase</keyword>
<evidence type="ECO:0000259" key="4">
    <source>
        <dbReference type="Pfam" id="PF00294"/>
    </source>
</evidence>
<dbReference type="InterPro" id="IPR011611">
    <property type="entry name" value="PfkB_dom"/>
</dbReference>
<organism evidence="5 6">
    <name type="scientific">Caenorhabditis auriculariae</name>
    <dbReference type="NCBI Taxonomy" id="2777116"/>
    <lineage>
        <taxon>Eukaryota</taxon>
        <taxon>Metazoa</taxon>
        <taxon>Ecdysozoa</taxon>
        <taxon>Nematoda</taxon>
        <taxon>Chromadorea</taxon>
        <taxon>Rhabditida</taxon>
        <taxon>Rhabditina</taxon>
        <taxon>Rhabditomorpha</taxon>
        <taxon>Rhabditoidea</taxon>
        <taxon>Rhabditidae</taxon>
        <taxon>Peloderinae</taxon>
        <taxon>Caenorhabditis</taxon>
    </lineage>
</organism>
<dbReference type="CDD" id="cd01941">
    <property type="entry name" value="YeiC_kinase_like"/>
    <property type="match status" value="1"/>
</dbReference>
<feature type="domain" description="Carbohydrate kinase PfkB" evidence="4">
    <location>
        <begin position="19"/>
        <end position="301"/>
    </location>
</feature>
<dbReference type="Gene3D" id="3.40.1190.20">
    <property type="match status" value="1"/>
</dbReference>
<evidence type="ECO:0000313" key="5">
    <source>
        <dbReference type="EMBL" id="CAD6187227.1"/>
    </source>
</evidence>
<dbReference type="GO" id="GO:0004730">
    <property type="term" value="F:pseudouridylate synthase activity"/>
    <property type="evidence" value="ECO:0007669"/>
    <property type="project" value="TreeGrafter"/>
</dbReference>
<evidence type="ECO:0000256" key="2">
    <source>
        <dbReference type="ARBA" id="ARBA00022723"/>
    </source>
</evidence>
<dbReference type="GO" id="GO:0016798">
    <property type="term" value="F:hydrolase activity, acting on glycosyl bonds"/>
    <property type="evidence" value="ECO:0007669"/>
    <property type="project" value="TreeGrafter"/>
</dbReference>
<evidence type="ECO:0000256" key="3">
    <source>
        <dbReference type="ARBA" id="ARBA00022777"/>
    </source>
</evidence>
<keyword evidence="2" id="KW-0479">Metal-binding</keyword>
<dbReference type="EMBL" id="CAJGYM010000006">
    <property type="protein sequence ID" value="CAD6187227.1"/>
    <property type="molecule type" value="Genomic_DNA"/>
</dbReference>
<dbReference type="InterPro" id="IPR029056">
    <property type="entry name" value="Ribokinase-like"/>
</dbReference>
<dbReference type="Proteomes" id="UP000835052">
    <property type="component" value="Unassembled WGS sequence"/>
</dbReference>
<proteinExistence type="predicted"/>
<gene>
    <name evidence="5" type="ORF">CAUJ_LOCUS3146</name>
</gene>
<dbReference type="GO" id="GO:0016301">
    <property type="term" value="F:kinase activity"/>
    <property type="evidence" value="ECO:0007669"/>
    <property type="project" value="UniProtKB-KW"/>
</dbReference>
<name>A0A8S1GUH5_9PELO</name>
<accession>A0A8S1GUH5</accession>
<dbReference type="InterPro" id="IPR002173">
    <property type="entry name" value="Carboh/pur_kinase_PfkB_CS"/>
</dbReference>
<dbReference type="PANTHER" id="PTHR42909">
    <property type="entry name" value="ZGC:136858"/>
    <property type="match status" value="1"/>
</dbReference>
<sequence length="311" mass="33474">MFGKKRARDGPCPSNDGGSYVGQLFQRCGGVARNHADAIARLGCESVLISAVGEDDHGDYLRQQCSHIDISGVVSISNASTATYMSMNQKGNVRYGVSSIGKVLSLITPEMITQKEKVIGTADFLLLDSNLSVETMKKAIEIGSYYKRKIWVEPTDIKKMNRVFKTGLVRQITATSPNANEFRMWAQECGVQTTDKALSSPETVADFVLGNKVLLQDLSFLVVSLAEKGSVVVSKNEKEEYELRLVPAPVDSTKVFSVSGAGDSFNSGVMCALASGKTVDEALEVGQICAALTLQTPLAVSTSITPKILFD</sequence>
<reference evidence="5" key="1">
    <citation type="submission" date="2020-10" db="EMBL/GenBank/DDBJ databases">
        <authorList>
            <person name="Kikuchi T."/>
        </authorList>
    </citation>
    <scope>NUCLEOTIDE SEQUENCE</scope>
    <source>
        <strain evidence="5">NKZ352</strain>
    </source>
</reference>
<comment type="caution">
    <text evidence="5">The sequence shown here is derived from an EMBL/GenBank/DDBJ whole genome shotgun (WGS) entry which is preliminary data.</text>
</comment>
<keyword evidence="3" id="KW-0418">Kinase</keyword>
<dbReference type="GO" id="GO:0046872">
    <property type="term" value="F:metal ion binding"/>
    <property type="evidence" value="ECO:0007669"/>
    <property type="project" value="UniProtKB-KW"/>
</dbReference>
<keyword evidence="6" id="KW-1185">Reference proteome</keyword>
<dbReference type="OrthoDB" id="198885at2759"/>
<dbReference type="AlphaFoldDB" id="A0A8S1GUH5"/>